<organism evidence="2 3">
    <name type="scientific">Bradyrhizobium aeschynomenes</name>
    <dbReference type="NCBI Taxonomy" id="2734909"/>
    <lineage>
        <taxon>Bacteria</taxon>
        <taxon>Pseudomonadati</taxon>
        <taxon>Pseudomonadota</taxon>
        <taxon>Alphaproteobacteria</taxon>
        <taxon>Hyphomicrobiales</taxon>
        <taxon>Nitrobacteraceae</taxon>
        <taxon>Bradyrhizobium</taxon>
    </lineage>
</organism>
<name>A0ABX2CLV8_9BRAD</name>
<dbReference type="PROSITE" id="PS51186">
    <property type="entry name" value="GNAT"/>
    <property type="match status" value="1"/>
</dbReference>
<dbReference type="Pfam" id="PF18014">
    <property type="entry name" value="Acetyltransf_18"/>
    <property type="match status" value="1"/>
</dbReference>
<dbReference type="Gene3D" id="3.40.630.90">
    <property type="match status" value="1"/>
</dbReference>
<dbReference type="Pfam" id="PF00583">
    <property type="entry name" value="Acetyltransf_1"/>
    <property type="match status" value="1"/>
</dbReference>
<evidence type="ECO:0000313" key="2">
    <source>
        <dbReference type="EMBL" id="NPU68277.1"/>
    </source>
</evidence>
<dbReference type="InterPro" id="IPR016181">
    <property type="entry name" value="Acyl_CoA_acyltransferase"/>
</dbReference>
<sequence length="280" mass="29643">MISAAATLTAFSPEHLEAATRLSQQAGWPHRREDWQVALTVSKGCVAVAADGRVIGTVLMTPYGGDAGTINMVIVDEGERGQGLGRRLMLEALTFAGDRRLQLVATADGLPLYEKLGFRRTGEIVQHQGHLGQPIARTERVRAAVHHDLDAVTALDAAAFGADRRDLIVRLAAIGEVAVLEREGRIAGFAMLRRFGRGFVIGPVVAPALDDAQALIAHFLAGREGDFIRLDTATETRLAPWLAGLGLADVGGGIVMRRPVTGAAIPPTAMSFALASQAFG</sequence>
<comment type="caution">
    <text evidence="2">The sequence shown here is derived from an EMBL/GenBank/DDBJ whole genome shotgun (WGS) entry which is preliminary data.</text>
</comment>
<dbReference type="EMBL" id="JABFDN010000010">
    <property type="protein sequence ID" value="NPU68277.1"/>
    <property type="molecule type" value="Genomic_DNA"/>
</dbReference>
<dbReference type="InterPro" id="IPR041496">
    <property type="entry name" value="YitH/HolE_GNAT"/>
</dbReference>
<gene>
    <name evidence="2" type="ORF">HL667_24975</name>
</gene>
<evidence type="ECO:0000313" key="3">
    <source>
        <dbReference type="Proteomes" id="UP000886476"/>
    </source>
</evidence>
<dbReference type="InterPro" id="IPR052729">
    <property type="entry name" value="Acyl/Acetyltrans_Enzymes"/>
</dbReference>
<proteinExistence type="predicted"/>
<dbReference type="Gene3D" id="3.40.630.30">
    <property type="match status" value="1"/>
</dbReference>
<feature type="domain" description="N-acetyltransferase" evidence="1">
    <location>
        <begin position="6"/>
        <end position="140"/>
    </location>
</feature>
<dbReference type="Proteomes" id="UP000886476">
    <property type="component" value="Unassembled WGS sequence"/>
</dbReference>
<reference evidence="2" key="1">
    <citation type="submission" date="2020-05" db="EMBL/GenBank/DDBJ databases">
        <title>Nod-independent and nitrogen-fixing Bradyrhizobium aeschynomene sp. nov. isolated from nodules of Aeschynomene indica.</title>
        <authorList>
            <person name="Zhang Z."/>
        </authorList>
    </citation>
    <scope>NUCLEOTIDE SEQUENCE</scope>
    <source>
        <strain evidence="2">83012</strain>
    </source>
</reference>
<keyword evidence="3" id="KW-1185">Reference proteome</keyword>
<accession>A0ABX2CLV8</accession>
<dbReference type="RefSeq" id="WP_172113495.1">
    <property type="nucleotide sequence ID" value="NZ_JABFDN010000010.1"/>
</dbReference>
<evidence type="ECO:0000259" key="1">
    <source>
        <dbReference type="PROSITE" id="PS51186"/>
    </source>
</evidence>
<dbReference type="SUPFAM" id="SSF55729">
    <property type="entry name" value="Acyl-CoA N-acyltransferases (Nat)"/>
    <property type="match status" value="1"/>
</dbReference>
<protein>
    <submittedName>
        <fullName evidence="2">GNAT family N-acetyltransferase</fullName>
    </submittedName>
</protein>
<dbReference type="PANTHER" id="PTHR47237">
    <property type="entry name" value="SLL0310 PROTEIN"/>
    <property type="match status" value="1"/>
</dbReference>
<dbReference type="PANTHER" id="PTHR47237:SF2">
    <property type="entry name" value="BLL4206 PROTEIN"/>
    <property type="match status" value="1"/>
</dbReference>
<dbReference type="CDD" id="cd04301">
    <property type="entry name" value="NAT_SF"/>
    <property type="match status" value="1"/>
</dbReference>
<dbReference type="InterPro" id="IPR000182">
    <property type="entry name" value="GNAT_dom"/>
</dbReference>